<dbReference type="CDD" id="cd01824">
    <property type="entry name" value="Phospholipase_B_like"/>
    <property type="match status" value="1"/>
</dbReference>
<dbReference type="AlphaFoldDB" id="A0A7I4Y6L6"/>
<protein>
    <submittedName>
        <fullName evidence="4">Phospholipase B1, membrane-associated</fullName>
    </submittedName>
</protein>
<evidence type="ECO:0000313" key="4">
    <source>
        <dbReference type="WBParaSite" id="HCON_00062705-00001"/>
    </source>
</evidence>
<dbReference type="InterPro" id="IPR036514">
    <property type="entry name" value="SGNH_hydro_sf"/>
</dbReference>
<evidence type="ECO:0000313" key="3">
    <source>
        <dbReference type="Proteomes" id="UP000025227"/>
    </source>
</evidence>
<proteinExistence type="predicted"/>
<feature type="signal peptide" evidence="2">
    <location>
        <begin position="1"/>
        <end position="17"/>
    </location>
</feature>
<dbReference type="Pfam" id="PF00657">
    <property type="entry name" value="Lipase_GDSL"/>
    <property type="match status" value="1"/>
</dbReference>
<dbReference type="InterPro" id="IPR035547">
    <property type="entry name" value="Phospholipase_B"/>
</dbReference>
<name>A0A7I4Y6L6_HAECO</name>
<evidence type="ECO:0000256" key="2">
    <source>
        <dbReference type="SAM" id="SignalP"/>
    </source>
</evidence>
<dbReference type="Proteomes" id="UP000025227">
    <property type="component" value="Unplaced"/>
</dbReference>
<dbReference type="GO" id="GO:0004620">
    <property type="term" value="F:phospholipase activity"/>
    <property type="evidence" value="ECO:0007669"/>
    <property type="project" value="InterPro"/>
</dbReference>
<sequence>MYRQAVILLFIAATALAADPPDINAHVVLPDLKLHPSLKDSNVNVQAPLLDSGTQAELPNSGAQAPTAIPDAREEMSDSGDEEPLPDLGAPNWKCDPAVMAKSKEVPKSVHSVRFADIKVVAALGDSQSAGNGANSSKLTSLRTEYRGLAFAIGGDTTLDEHITIPNILRKFNPDLFGYSNGAGVWNEWNVSRLNMAVPGSEAKDMIVQAQRLVEVLRTRPEVNITDDWKLVHIFVGGNDVCQYCHDWRKGRKSAHGPDTYKANLVKAIQYLKDNLPRTIVSLTGMINIEVLRPVDKHNLVCKGLHFFYECNCEFQKRKTRKVCFDYMEVQREIQDQGIFDSSDDFAFVIQPFTYGIERPPLTDEGRPDLRFFAPDCFHFSKFGHSNFAKHLWNNMVQRVGAKSTSVELSNVNSPLLCPPKNCPLFPTKKNSRNCKKYLTPSKLDV</sequence>
<dbReference type="InterPro" id="IPR038885">
    <property type="entry name" value="PLB1"/>
</dbReference>
<reference evidence="4" key="1">
    <citation type="submission" date="2020-12" db="UniProtKB">
        <authorList>
            <consortium name="WormBaseParasite"/>
        </authorList>
    </citation>
    <scope>IDENTIFICATION</scope>
    <source>
        <strain evidence="4">MHco3</strain>
    </source>
</reference>
<feature type="region of interest" description="Disordered" evidence="1">
    <location>
        <begin position="71"/>
        <end position="91"/>
    </location>
</feature>
<evidence type="ECO:0000256" key="1">
    <source>
        <dbReference type="SAM" id="MobiDB-lite"/>
    </source>
</evidence>
<dbReference type="OMA" id="NDFCTNI"/>
<dbReference type="GO" id="GO:0006644">
    <property type="term" value="P:phospholipid metabolic process"/>
    <property type="evidence" value="ECO:0007669"/>
    <property type="project" value="TreeGrafter"/>
</dbReference>
<dbReference type="PANTHER" id="PTHR21325">
    <property type="entry name" value="PHOSPHOLIPASE B, PLB1"/>
    <property type="match status" value="1"/>
</dbReference>
<feature type="chain" id="PRO_5029709431" evidence="2">
    <location>
        <begin position="18"/>
        <end position="446"/>
    </location>
</feature>
<dbReference type="FunFam" id="3.40.50.1110:FF:000017">
    <property type="entry name" value="Protein CBG05119"/>
    <property type="match status" value="1"/>
</dbReference>
<dbReference type="Gene3D" id="3.40.50.1110">
    <property type="entry name" value="SGNH hydrolase"/>
    <property type="match status" value="1"/>
</dbReference>
<keyword evidence="2" id="KW-0732">Signal</keyword>
<accession>A0A7I4Y6L6</accession>
<dbReference type="WBParaSite" id="HCON_00062705-00001">
    <property type="protein sequence ID" value="HCON_00062705-00001"/>
    <property type="gene ID" value="HCON_00062705"/>
</dbReference>
<organism evidence="3 4">
    <name type="scientific">Haemonchus contortus</name>
    <name type="common">Barber pole worm</name>
    <dbReference type="NCBI Taxonomy" id="6289"/>
    <lineage>
        <taxon>Eukaryota</taxon>
        <taxon>Metazoa</taxon>
        <taxon>Ecdysozoa</taxon>
        <taxon>Nematoda</taxon>
        <taxon>Chromadorea</taxon>
        <taxon>Rhabditida</taxon>
        <taxon>Rhabditina</taxon>
        <taxon>Rhabditomorpha</taxon>
        <taxon>Strongyloidea</taxon>
        <taxon>Trichostrongylidae</taxon>
        <taxon>Haemonchus</taxon>
    </lineage>
</organism>
<keyword evidence="3" id="KW-1185">Reference proteome</keyword>
<dbReference type="OrthoDB" id="10265800at2759"/>
<dbReference type="PANTHER" id="PTHR21325:SF31">
    <property type="entry name" value="GH22081P-RELATED"/>
    <property type="match status" value="1"/>
</dbReference>
<dbReference type="SUPFAM" id="SSF52266">
    <property type="entry name" value="SGNH hydrolase"/>
    <property type="match status" value="1"/>
</dbReference>
<dbReference type="InterPro" id="IPR001087">
    <property type="entry name" value="GDSL"/>
</dbReference>